<feature type="transmembrane region" description="Helical" evidence="7">
    <location>
        <begin position="620"/>
        <end position="653"/>
    </location>
</feature>
<evidence type="ECO:0000259" key="8">
    <source>
        <dbReference type="PROSITE" id="PS51382"/>
    </source>
</evidence>
<dbReference type="GO" id="GO:0006797">
    <property type="term" value="P:polyphosphate metabolic process"/>
    <property type="evidence" value="ECO:0007669"/>
    <property type="project" value="TreeGrafter"/>
</dbReference>
<protein>
    <submittedName>
        <fullName evidence="9">Divalent anion:Na symporter (DASS) family protein</fullName>
    </submittedName>
</protein>
<feature type="transmembrane region" description="Helical" evidence="7">
    <location>
        <begin position="528"/>
        <end position="551"/>
    </location>
</feature>
<dbReference type="Pfam" id="PF03105">
    <property type="entry name" value="SPX"/>
    <property type="match status" value="2"/>
</dbReference>
<reference evidence="9 10" key="1">
    <citation type="journal article" date="2014" name="Genome Biol. Evol.">
        <title>The secreted proteins of Achlya hypogyna and Thraustotheca clavata identify the ancestral oomycete secretome and reveal gene acquisitions by horizontal gene transfer.</title>
        <authorList>
            <person name="Misner I."/>
            <person name="Blouin N."/>
            <person name="Leonard G."/>
            <person name="Richards T.A."/>
            <person name="Lane C.E."/>
        </authorList>
    </citation>
    <scope>NUCLEOTIDE SEQUENCE [LARGE SCALE GENOMIC DNA]</scope>
    <source>
        <strain evidence="9 10">ATCC 48635</strain>
    </source>
</reference>
<gene>
    <name evidence="9" type="ORF">ACHHYP_00403</name>
</gene>
<dbReference type="InterPro" id="IPR004331">
    <property type="entry name" value="SPX_dom"/>
</dbReference>
<comment type="subcellular location">
    <subcellularLocation>
        <location evidence="1">Membrane</location>
        <topology evidence="1">Multi-pass membrane protein</topology>
    </subcellularLocation>
</comment>
<evidence type="ECO:0000313" key="9">
    <source>
        <dbReference type="EMBL" id="OQR95094.1"/>
    </source>
</evidence>
<evidence type="ECO:0000256" key="7">
    <source>
        <dbReference type="SAM" id="Phobius"/>
    </source>
</evidence>
<feature type="transmembrane region" description="Helical" evidence="7">
    <location>
        <begin position="395"/>
        <end position="412"/>
    </location>
</feature>
<evidence type="ECO:0000256" key="5">
    <source>
        <dbReference type="ARBA" id="ARBA00023136"/>
    </source>
</evidence>
<evidence type="ECO:0000256" key="2">
    <source>
        <dbReference type="ARBA" id="ARBA00022448"/>
    </source>
</evidence>
<dbReference type="Pfam" id="PF03600">
    <property type="entry name" value="CitMHS"/>
    <property type="match status" value="1"/>
</dbReference>
<evidence type="ECO:0000256" key="1">
    <source>
        <dbReference type="ARBA" id="ARBA00004141"/>
    </source>
</evidence>
<dbReference type="PROSITE" id="PS51382">
    <property type="entry name" value="SPX"/>
    <property type="match status" value="1"/>
</dbReference>
<name>A0A1V9ZAR9_ACHHY</name>
<evidence type="ECO:0000256" key="4">
    <source>
        <dbReference type="ARBA" id="ARBA00022989"/>
    </source>
</evidence>
<feature type="domain" description="SPX" evidence="8">
    <location>
        <begin position="1"/>
        <end position="216"/>
    </location>
</feature>
<dbReference type="GO" id="GO:0006817">
    <property type="term" value="P:phosphate ion transport"/>
    <property type="evidence" value="ECO:0007669"/>
    <property type="project" value="TreeGrafter"/>
</dbReference>
<keyword evidence="4 7" id="KW-1133">Transmembrane helix</keyword>
<dbReference type="STRING" id="1202772.A0A1V9ZAR9"/>
<accession>A0A1V9ZAR9</accession>
<feature type="transmembrane region" description="Helical" evidence="7">
    <location>
        <begin position="708"/>
        <end position="739"/>
    </location>
</feature>
<evidence type="ECO:0000313" key="10">
    <source>
        <dbReference type="Proteomes" id="UP000243579"/>
    </source>
</evidence>
<feature type="transmembrane region" description="Helical" evidence="7">
    <location>
        <begin position="270"/>
        <end position="288"/>
    </location>
</feature>
<keyword evidence="2" id="KW-0813">Transport</keyword>
<evidence type="ECO:0000256" key="6">
    <source>
        <dbReference type="SAM" id="MobiDB-lite"/>
    </source>
</evidence>
<dbReference type="EMBL" id="JNBR01000335">
    <property type="protein sequence ID" value="OQR95094.1"/>
    <property type="molecule type" value="Genomic_DNA"/>
</dbReference>
<feature type="transmembrane region" description="Helical" evidence="7">
    <location>
        <begin position="557"/>
        <end position="575"/>
    </location>
</feature>
<evidence type="ECO:0000256" key="3">
    <source>
        <dbReference type="ARBA" id="ARBA00022692"/>
    </source>
</evidence>
<feature type="region of interest" description="Disordered" evidence="6">
    <location>
        <begin position="45"/>
        <end position="92"/>
    </location>
</feature>
<keyword evidence="5 7" id="KW-0472">Membrane</keyword>
<dbReference type="GO" id="GO:0005886">
    <property type="term" value="C:plasma membrane"/>
    <property type="evidence" value="ECO:0007669"/>
    <property type="project" value="TreeGrafter"/>
</dbReference>
<dbReference type="PANTHER" id="PTHR10283:SF92">
    <property type="entry name" value="LOW-AFFINITY PHOSPHATE TRANSPORTER PHO91"/>
    <property type="match status" value="1"/>
</dbReference>
<dbReference type="Proteomes" id="UP000243579">
    <property type="component" value="Unassembled WGS sequence"/>
</dbReference>
<feature type="transmembrane region" description="Helical" evidence="7">
    <location>
        <begin position="300"/>
        <end position="333"/>
    </location>
</feature>
<dbReference type="AlphaFoldDB" id="A0A1V9ZAR9"/>
<feature type="transmembrane region" description="Helical" evidence="7">
    <location>
        <begin position="353"/>
        <end position="374"/>
    </location>
</feature>
<organism evidence="9 10">
    <name type="scientific">Achlya hypogyna</name>
    <name type="common">Oomycete</name>
    <name type="synonym">Protoachlya hypogyna</name>
    <dbReference type="NCBI Taxonomy" id="1202772"/>
    <lineage>
        <taxon>Eukaryota</taxon>
        <taxon>Sar</taxon>
        <taxon>Stramenopiles</taxon>
        <taxon>Oomycota</taxon>
        <taxon>Saprolegniomycetes</taxon>
        <taxon>Saprolegniales</taxon>
        <taxon>Achlyaceae</taxon>
        <taxon>Achlya</taxon>
    </lineage>
</organism>
<dbReference type="PANTHER" id="PTHR10283">
    <property type="entry name" value="SOLUTE CARRIER FAMILY 13 MEMBER"/>
    <property type="match status" value="1"/>
</dbReference>
<sequence>MKFGKQLEITANVEWRQYYVQYKKLKRLIKRVAFEIERGQQKLEKIEKKRGQSPASLPRPPFVGADDDAKVTRTASGKKKKTANEASPLLDPSTLSSSDLNVEGIAEAKAEFWEMTRANIQIANDFYRAKITNIAKNIKDFESMLRDEGKTAHGHVSTHNPTFSHEADRGFAAIQDAYDTLIDLKAFVNLNHTGFRKIVKKFDKTTGEEALGDFMKQLNREDFYASNDIDGLLDRLFGISSKDKLEAGNMEGRIRRQQGNQDSLFRKVKFVPFSISCTLFLVLLLVNLPGEQAVQQRCLAMLVFITSLWVTEAVPYFATSLLVPVLVVFLRILNNKASPDTLLDAKSAAKEAMTLLVNHTTILIMGGFSISAALSKCQIELYLAAFLQRRFKKRPRLFLLAIMLMGLFLSMWINNHTAPVLCVSVLLPIIRDFPHNSSYVKTLLIGLAFACNLGGMMTPIASLQNTLAQSYLEKAGYVVSFGQWMMISVPFCTFSTILCWLFLLWVFDPSDVKYIPQIVYDQKQRINRVHVAVVVLTMLTIIMWALFTFMADTVGDMGIISLMLMFTLFGTGILSQFDFNSFSWHILFLIAGGNVLGEAVQRSGLLTTLSHSLIQALPSGSVWLTTVMLCLLVLCLTTFISHTVASLILLPIIVQLSVEIGHPHIPVICCALAISAAMGLPFASFPNINSLLVLDDHGEPYLKVQDFLRVGLIFSVFSVLLIVTLGYTLIVTVLGYSLAHTPSLLVSP</sequence>
<comment type="caution">
    <text evidence="9">The sequence shown here is derived from an EMBL/GenBank/DDBJ whole genome shotgun (WGS) entry which is preliminary data.</text>
</comment>
<dbReference type="InterPro" id="IPR004680">
    <property type="entry name" value="Cit_transptr-like_dom"/>
</dbReference>
<feature type="transmembrane region" description="Helical" evidence="7">
    <location>
        <begin position="484"/>
        <end position="507"/>
    </location>
</feature>
<dbReference type="CDD" id="cd14447">
    <property type="entry name" value="SPX"/>
    <property type="match status" value="1"/>
</dbReference>
<proteinExistence type="predicted"/>
<dbReference type="OrthoDB" id="6493944at2759"/>
<keyword evidence="3 7" id="KW-0812">Transmembrane</keyword>
<dbReference type="CDD" id="cd01115">
    <property type="entry name" value="SLC13_permease"/>
    <property type="match status" value="1"/>
</dbReference>
<keyword evidence="10" id="KW-1185">Reference proteome</keyword>
<feature type="transmembrane region" description="Helical" evidence="7">
    <location>
        <begin position="665"/>
        <end position="688"/>
    </location>
</feature>
<dbReference type="GO" id="GO:0005315">
    <property type="term" value="F:phosphate transmembrane transporter activity"/>
    <property type="evidence" value="ECO:0007669"/>
    <property type="project" value="TreeGrafter"/>
</dbReference>